<organism evidence="7 8">
    <name type="scientific">Candidatus Giovannonibacteria bacterium RIFCSPHIGHO2_02_FULL_46_20</name>
    <dbReference type="NCBI Taxonomy" id="1798338"/>
    <lineage>
        <taxon>Bacteria</taxon>
        <taxon>Candidatus Giovannoniibacteriota</taxon>
    </lineage>
</organism>
<dbReference type="HAMAP" id="MF_00120">
    <property type="entry name" value="GatA"/>
    <property type="match status" value="1"/>
</dbReference>
<evidence type="ECO:0000256" key="5">
    <source>
        <dbReference type="HAMAP-Rule" id="MF_00120"/>
    </source>
</evidence>
<dbReference type="GO" id="GO:0005524">
    <property type="term" value="F:ATP binding"/>
    <property type="evidence" value="ECO:0007669"/>
    <property type="project" value="UniProtKB-KW"/>
</dbReference>
<sequence>MTILEFHEKLKSGKVSAREATNGYLEEIKTHNKRLGAYLEVHTDDAFSDAQRIDERVREGEAPGVLWGIPLAIKDNILIRGKRASAASRILENYVASYDATVIAKLKKSGAIFLGRTNMDEFAMGSSTENSAYFPARNPYHTDYVPGGSSGGSAVAVKAGLALAALGSDTGGSIRQPAAFCGVVGLKPTYGSVSRSGLIAMASSLDQVGVFAQTAEDAKILFEAICGHDPLDSTSVDYKLPTIKPVRTIGIPKEYFADGLDPRIKSVIEATIKKLGKNYDVVEIHLPHTKYAIACYYIIVFAEVSSNMARFDGIRYGVRTAGTDLYAAYRASRGSGIGKEVRRRIILGTYVLSHGYYDAYYAHAQKVRHCIAEDFKKAFSTVDVIVGPTTPTLPFKLGEKVEDPLAMYLSDMYTIPANLVGIPAVSLPAGTAHHDGVEFPVGIQLMAPHFREDRLFEVGKAIEQELL</sequence>
<comment type="function">
    <text evidence="5">Allows the formation of correctly charged Gln-tRNA(Gln) through the transamidation of misacylated Glu-tRNA(Gln) in organisms which lack glutaminyl-tRNA synthetase. The reaction takes place in the presence of glutamine and ATP through an activated gamma-phospho-Glu-tRNA(Gln).</text>
</comment>
<evidence type="ECO:0000313" key="8">
    <source>
        <dbReference type="Proteomes" id="UP000178406"/>
    </source>
</evidence>
<dbReference type="SUPFAM" id="SSF75304">
    <property type="entry name" value="Amidase signature (AS) enzymes"/>
    <property type="match status" value="1"/>
</dbReference>
<feature type="domain" description="Amidase" evidence="6">
    <location>
        <begin position="19"/>
        <end position="455"/>
    </location>
</feature>
<dbReference type="Gene3D" id="3.90.1300.10">
    <property type="entry name" value="Amidase signature (AS) domain"/>
    <property type="match status" value="1"/>
</dbReference>
<feature type="active site" description="Charge relay system" evidence="5">
    <location>
        <position position="149"/>
    </location>
</feature>
<dbReference type="PANTHER" id="PTHR11895:SF151">
    <property type="entry name" value="GLUTAMYL-TRNA(GLN) AMIDOTRANSFERASE SUBUNIT A"/>
    <property type="match status" value="1"/>
</dbReference>
<evidence type="ECO:0000256" key="4">
    <source>
        <dbReference type="ARBA" id="ARBA00022917"/>
    </source>
</evidence>
<keyword evidence="3 5" id="KW-0067">ATP-binding</keyword>
<feature type="active site" description="Charge relay system" evidence="5">
    <location>
        <position position="74"/>
    </location>
</feature>
<comment type="similarity">
    <text evidence="5">Belongs to the amidase family. GatA subfamily.</text>
</comment>
<dbReference type="EC" id="6.3.5.7" evidence="5"/>
<dbReference type="InterPro" id="IPR000120">
    <property type="entry name" value="Amidase"/>
</dbReference>
<keyword evidence="2 5" id="KW-0547">Nucleotide-binding</keyword>
<keyword evidence="4 5" id="KW-0648">Protein biosynthesis</keyword>
<dbReference type="Proteomes" id="UP000178406">
    <property type="component" value="Unassembled WGS sequence"/>
</dbReference>
<comment type="caution">
    <text evidence="7">The sequence shown here is derived from an EMBL/GenBank/DDBJ whole genome shotgun (WGS) entry which is preliminary data.</text>
</comment>
<dbReference type="NCBIfam" id="TIGR00132">
    <property type="entry name" value="gatA"/>
    <property type="match status" value="1"/>
</dbReference>
<dbReference type="PANTHER" id="PTHR11895">
    <property type="entry name" value="TRANSAMIDASE"/>
    <property type="match status" value="1"/>
</dbReference>
<reference evidence="7 8" key="1">
    <citation type="journal article" date="2016" name="Nat. Commun.">
        <title>Thousands of microbial genomes shed light on interconnected biogeochemical processes in an aquifer system.</title>
        <authorList>
            <person name="Anantharaman K."/>
            <person name="Brown C.T."/>
            <person name="Hug L.A."/>
            <person name="Sharon I."/>
            <person name="Castelle C.J."/>
            <person name="Probst A.J."/>
            <person name="Thomas B.C."/>
            <person name="Singh A."/>
            <person name="Wilkins M.J."/>
            <person name="Karaoz U."/>
            <person name="Brodie E.L."/>
            <person name="Williams K.H."/>
            <person name="Hubbard S.S."/>
            <person name="Banfield J.F."/>
        </authorList>
    </citation>
    <scope>NUCLEOTIDE SEQUENCE [LARGE SCALE GENOMIC DNA]</scope>
</reference>
<dbReference type="InterPro" id="IPR004412">
    <property type="entry name" value="GatA"/>
</dbReference>
<evidence type="ECO:0000256" key="3">
    <source>
        <dbReference type="ARBA" id="ARBA00022840"/>
    </source>
</evidence>
<dbReference type="Pfam" id="PF01425">
    <property type="entry name" value="Amidase"/>
    <property type="match status" value="1"/>
</dbReference>
<dbReference type="EMBL" id="MFHQ01000019">
    <property type="protein sequence ID" value="OGF74437.1"/>
    <property type="molecule type" value="Genomic_DNA"/>
</dbReference>
<evidence type="ECO:0000313" key="7">
    <source>
        <dbReference type="EMBL" id="OGF74437.1"/>
    </source>
</evidence>
<dbReference type="GO" id="GO:0030956">
    <property type="term" value="C:glutamyl-tRNA(Gln) amidotransferase complex"/>
    <property type="evidence" value="ECO:0007669"/>
    <property type="project" value="InterPro"/>
</dbReference>
<dbReference type="AlphaFoldDB" id="A0A1F5WFP5"/>
<dbReference type="InterPro" id="IPR036928">
    <property type="entry name" value="AS_sf"/>
</dbReference>
<dbReference type="STRING" id="1798338.A3J56_00370"/>
<accession>A0A1F5WFP5</accession>
<keyword evidence="1 5" id="KW-0436">Ligase</keyword>
<evidence type="ECO:0000259" key="6">
    <source>
        <dbReference type="Pfam" id="PF01425"/>
    </source>
</evidence>
<comment type="catalytic activity">
    <reaction evidence="5">
        <text>L-glutamyl-tRNA(Gln) + L-glutamine + ATP + H2O = L-glutaminyl-tRNA(Gln) + L-glutamate + ADP + phosphate + H(+)</text>
        <dbReference type="Rhea" id="RHEA:17521"/>
        <dbReference type="Rhea" id="RHEA-COMP:9681"/>
        <dbReference type="Rhea" id="RHEA-COMP:9684"/>
        <dbReference type="ChEBI" id="CHEBI:15377"/>
        <dbReference type="ChEBI" id="CHEBI:15378"/>
        <dbReference type="ChEBI" id="CHEBI:29985"/>
        <dbReference type="ChEBI" id="CHEBI:30616"/>
        <dbReference type="ChEBI" id="CHEBI:43474"/>
        <dbReference type="ChEBI" id="CHEBI:58359"/>
        <dbReference type="ChEBI" id="CHEBI:78520"/>
        <dbReference type="ChEBI" id="CHEBI:78521"/>
        <dbReference type="ChEBI" id="CHEBI:456216"/>
        <dbReference type="EC" id="6.3.5.7"/>
    </reaction>
</comment>
<dbReference type="InterPro" id="IPR023631">
    <property type="entry name" value="Amidase_dom"/>
</dbReference>
<proteinExistence type="inferred from homology"/>
<evidence type="ECO:0000256" key="1">
    <source>
        <dbReference type="ARBA" id="ARBA00022598"/>
    </source>
</evidence>
<comment type="subunit">
    <text evidence="5">Heterotrimer of A, B and C subunits.</text>
</comment>
<gene>
    <name evidence="5" type="primary">gatA</name>
    <name evidence="7" type="ORF">A3J56_00370</name>
</gene>
<feature type="active site" description="Acyl-ester intermediate" evidence="5">
    <location>
        <position position="173"/>
    </location>
</feature>
<dbReference type="GO" id="GO:0050567">
    <property type="term" value="F:glutaminyl-tRNA synthase (glutamine-hydrolyzing) activity"/>
    <property type="evidence" value="ECO:0007669"/>
    <property type="project" value="UniProtKB-UniRule"/>
</dbReference>
<evidence type="ECO:0000256" key="2">
    <source>
        <dbReference type="ARBA" id="ARBA00022741"/>
    </source>
</evidence>
<dbReference type="GO" id="GO:0006412">
    <property type="term" value="P:translation"/>
    <property type="evidence" value="ECO:0007669"/>
    <property type="project" value="UniProtKB-UniRule"/>
</dbReference>
<protein>
    <recommendedName>
        <fullName evidence="5">Glutamyl-tRNA(Gln) amidotransferase subunit A</fullName>
        <shortName evidence="5">Glu-ADT subunit A</shortName>
        <ecNumber evidence="5">6.3.5.7</ecNumber>
    </recommendedName>
</protein>
<name>A0A1F5WFP5_9BACT</name>